<name>E0E3Z7_9FIRM</name>
<proteinExistence type="predicted"/>
<evidence type="ECO:0008006" key="4">
    <source>
        <dbReference type="Google" id="ProtNLM"/>
    </source>
</evidence>
<organism evidence="2 3">
    <name type="scientific">Peptostreptococcus stomatis DSM 17678</name>
    <dbReference type="NCBI Taxonomy" id="596315"/>
    <lineage>
        <taxon>Bacteria</taxon>
        <taxon>Bacillati</taxon>
        <taxon>Bacillota</taxon>
        <taxon>Clostridia</taxon>
        <taxon>Peptostreptococcales</taxon>
        <taxon>Peptostreptococcaceae</taxon>
        <taxon>Peptostreptococcus</taxon>
    </lineage>
</organism>
<reference evidence="2 3" key="1">
    <citation type="submission" date="2010-08" db="EMBL/GenBank/DDBJ databases">
        <authorList>
            <person name="Harkins D.M."/>
            <person name="Madupu R."/>
            <person name="Durkin A.S."/>
            <person name="Torralba M."/>
            <person name="Methe B."/>
            <person name="Sutton G.G."/>
            <person name="Nelson K.E."/>
        </authorList>
    </citation>
    <scope>NUCLEOTIDE SEQUENCE [LARGE SCALE GENOMIC DNA]</scope>
    <source>
        <strain evidence="2 3">DSM 17678</strain>
    </source>
</reference>
<dbReference type="AlphaFoldDB" id="E0E3Z7"/>
<gene>
    <name evidence="2" type="ORF">HMPREF0634_0639</name>
</gene>
<dbReference type="GeneID" id="84800997"/>
<evidence type="ECO:0000313" key="2">
    <source>
        <dbReference type="EMBL" id="EFM64420.1"/>
    </source>
</evidence>
<keyword evidence="1" id="KW-0812">Transmembrane</keyword>
<dbReference type="OrthoDB" id="1752970at2"/>
<dbReference type="eggNOG" id="ENOG5033MCP">
    <property type="taxonomic scope" value="Bacteria"/>
</dbReference>
<feature type="transmembrane region" description="Helical" evidence="1">
    <location>
        <begin position="6"/>
        <end position="29"/>
    </location>
</feature>
<keyword evidence="1" id="KW-1133">Transmembrane helix</keyword>
<keyword evidence="1" id="KW-0472">Membrane</keyword>
<evidence type="ECO:0000256" key="1">
    <source>
        <dbReference type="SAM" id="Phobius"/>
    </source>
</evidence>
<evidence type="ECO:0000313" key="3">
    <source>
        <dbReference type="Proteomes" id="UP000003244"/>
    </source>
</evidence>
<dbReference type="EMBL" id="ADGQ01000060">
    <property type="protein sequence ID" value="EFM64420.1"/>
    <property type="molecule type" value="Genomic_DNA"/>
</dbReference>
<protein>
    <recommendedName>
        <fullName evidence="4">DUF948 domain-containing protein</fullName>
    </recommendedName>
</protein>
<sequence length="113" mass="12035">MTLTISIDTILFLLALLGCVALVALIILFRKLSSLISNVDTLLVQNSTNVGLAIAKLPSILENVDTVTDNVKEVSEVAVDISDDISTAKETLKKGIVKSAGLAVKAKDHFKKD</sequence>
<accession>E0E3Z7</accession>
<keyword evidence="3" id="KW-1185">Reference proteome</keyword>
<dbReference type="RefSeq" id="WP_007790052.1">
    <property type="nucleotide sequence ID" value="NZ_ADGQ01000060.1"/>
</dbReference>
<comment type="caution">
    <text evidence="2">The sequence shown here is derived from an EMBL/GenBank/DDBJ whole genome shotgun (WGS) entry which is preliminary data.</text>
</comment>
<dbReference type="Proteomes" id="UP000003244">
    <property type="component" value="Unassembled WGS sequence"/>
</dbReference>